<dbReference type="Gene3D" id="2.90.10.10">
    <property type="entry name" value="Bulb-type lectin domain"/>
    <property type="match status" value="1"/>
</dbReference>
<dbReference type="KEGG" id="smo:SELMODRAFT_19274"/>
<protein>
    <recommendedName>
        <fullName evidence="1">Bulb-type lectin domain-containing protein</fullName>
    </recommendedName>
</protein>
<gene>
    <name evidence="2" type="ORF">SELMODRAFT_19274</name>
</gene>
<name>D8S163_SELML</name>
<dbReference type="InterPro" id="IPR036426">
    <property type="entry name" value="Bulb-type_lectin_dom_sf"/>
</dbReference>
<dbReference type="Proteomes" id="UP000001514">
    <property type="component" value="Unassembled WGS sequence"/>
</dbReference>
<proteinExistence type="predicted"/>
<dbReference type="InterPro" id="IPR001480">
    <property type="entry name" value="Bulb-type_lectin_dom"/>
</dbReference>
<organism evidence="3">
    <name type="scientific">Selaginella moellendorffii</name>
    <name type="common">Spikemoss</name>
    <dbReference type="NCBI Taxonomy" id="88036"/>
    <lineage>
        <taxon>Eukaryota</taxon>
        <taxon>Viridiplantae</taxon>
        <taxon>Streptophyta</taxon>
        <taxon>Embryophyta</taxon>
        <taxon>Tracheophyta</taxon>
        <taxon>Lycopodiopsida</taxon>
        <taxon>Selaginellales</taxon>
        <taxon>Selaginellaceae</taxon>
        <taxon>Selaginella</taxon>
    </lineage>
</organism>
<sequence>MQLDCNLILYKGKITVWTTNTSYRGEKCFLRMQRDGNLVIYDKLFNVIWSYNIYWKN</sequence>
<accession>D8S163</accession>
<dbReference type="Gramene" id="EFJ21791">
    <property type="protein sequence ID" value="EFJ21791"/>
    <property type="gene ID" value="SELMODRAFT_19274"/>
</dbReference>
<dbReference type="EMBL" id="GL377598">
    <property type="protein sequence ID" value="EFJ21791.1"/>
    <property type="molecule type" value="Genomic_DNA"/>
</dbReference>
<keyword evidence="3" id="KW-1185">Reference proteome</keyword>
<dbReference type="PROSITE" id="PS50927">
    <property type="entry name" value="BULB_LECTIN"/>
    <property type="match status" value="1"/>
</dbReference>
<dbReference type="AlphaFoldDB" id="D8S163"/>
<dbReference type="SUPFAM" id="SSF51110">
    <property type="entry name" value="alpha-D-mannose-specific plant lectins"/>
    <property type="match status" value="1"/>
</dbReference>
<evidence type="ECO:0000313" key="3">
    <source>
        <dbReference type="Proteomes" id="UP000001514"/>
    </source>
</evidence>
<evidence type="ECO:0000313" key="2">
    <source>
        <dbReference type="EMBL" id="EFJ21791.1"/>
    </source>
</evidence>
<feature type="domain" description="Bulb-type lectin" evidence="1">
    <location>
        <begin position="1"/>
        <end position="57"/>
    </location>
</feature>
<dbReference type="InParanoid" id="D8S163"/>
<feature type="non-terminal residue" evidence="2">
    <location>
        <position position="57"/>
    </location>
</feature>
<dbReference type="HOGENOM" id="CLU_164480_2_2_1"/>
<evidence type="ECO:0000259" key="1">
    <source>
        <dbReference type="PROSITE" id="PS50927"/>
    </source>
</evidence>
<reference evidence="2 3" key="1">
    <citation type="journal article" date="2011" name="Science">
        <title>The Selaginella genome identifies genetic changes associated with the evolution of vascular plants.</title>
        <authorList>
            <person name="Banks J.A."/>
            <person name="Nishiyama T."/>
            <person name="Hasebe M."/>
            <person name="Bowman J.L."/>
            <person name="Gribskov M."/>
            <person name="dePamphilis C."/>
            <person name="Albert V.A."/>
            <person name="Aono N."/>
            <person name="Aoyama T."/>
            <person name="Ambrose B.A."/>
            <person name="Ashton N.W."/>
            <person name="Axtell M.J."/>
            <person name="Barker E."/>
            <person name="Barker M.S."/>
            <person name="Bennetzen J.L."/>
            <person name="Bonawitz N.D."/>
            <person name="Chapple C."/>
            <person name="Cheng C."/>
            <person name="Correa L.G."/>
            <person name="Dacre M."/>
            <person name="DeBarry J."/>
            <person name="Dreyer I."/>
            <person name="Elias M."/>
            <person name="Engstrom E.M."/>
            <person name="Estelle M."/>
            <person name="Feng L."/>
            <person name="Finet C."/>
            <person name="Floyd S.K."/>
            <person name="Frommer W.B."/>
            <person name="Fujita T."/>
            <person name="Gramzow L."/>
            <person name="Gutensohn M."/>
            <person name="Harholt J."/>
            <person name="Hattori M."/>
            <person name="Heyl A."/>
            <person name="Hirai T."/>
            <person name="Hiwatashi Y."/>
            <person name="Ishikawa M."/>
            <person name="Iwata M."/>
            <person name="Karol K.G."/>
            <person name="Koehler B."/>
            <person name="Kolukisaoglu U."/>
            <person name="Kubo M."/>
            <person name="Kurata T."/>
            <person name="Lalonde S."/>
            <person name="Li K."/>
            <person name="Li Y."/>
            <person name="Litt A."/>
            <person name="Lyons E."/>
            <person name="Manning G."/>
            <person name="Maruyama T."/>
            <person name="Michael T.P."/>
            <person name="Mikami K."/>
            <person name="Miyazaki S."/>
            <person name="Morinaga S."/>
            <person name="Murata T."/>
            <person name="Mueller-Roeber B."/>
            <person name="Nelson D.R."/>
            <person name="Obara M."/>
            <person name="Oguri Y."/>
            <person name="Olmstead R.G."/>
            <person name="Onodera N."/>
            <person name="Petersen B.L."/>
            <person name="Pils B."/>
            <person name="Prigge M."/>
            <person name="Rensing S.A."/>
            <person name="Riano-Pachon D.M."/>
            <person name="Roberts A.W."/>
            <person name="Sato Y."/>
            <person name="Scheller H.V."/>
            <person name="Schulz B."/>
            <person name="Schulz C."/>
            <person name="Shakirov E.V."/>
            <person name="Shibagaki N."/>
            <person name="Shinohara N."/>
            <person name="Shippen D.E."/>
            <person name="Soerensen I."/>
            <person name="Sotooka R."/>
            <person name="Sugimoto N."/>
            <person name="Sugita M."/>
            <person name="Sumikawa N."/>
            <person name="Tanurdzic M."/>
            <person name="Theissen G."/>
            <person name="Ulvskov P."/>
            <person name="Wakazuki S."/>
            <person name="Weng J.K."/>
            <person name="Willats W.W."/>
            <person name="Wipf D."/>
            <person name="Wolf P.G."/>
            <person name="Yang L."/>
            <person name="Zimmer A.D."/>
            <person name="Zhu Q."/>
            <person name="Mitros T."/>
            <person name="Hellsten U."/>
            <person name="Loque D."/>
            <person name="Otillar R."/>
            <person name="Salamov A."/>
            <person name="Schmutz J."/>
            <person name="Shapiro H."/>
            <person name="Lindquist E."/>
            <person name="Lucas S."/>
            <person name="Rokhsar D."/>
            <person name="Grigoriev I.V."/>
        </authorList>
    </citation>
    <scope>NUCLEOTIDE SEQUENCE [LARGE SCALE GENOMIC DNA]</scope>
</reference>